<dbReference type="OrthoDB" id="5289858at2"/>
<name>A0A1A9NCA8_9BURK</name>
<evidence type="ECO:0000313" key="3">
    <source>
        <dbReference type="EMBL" id="OAJ64256.1"/>
    </source>
</evidence>
<feature type="region of interest" description="Disordered" evidence="1">
    <location>
        <begin position="32"/>
        <end position="53"/>
    </location>
</feature>
<dbReference type="Proteomes" id="UP000078116">
    <property type="component" value="Unassembled WGS sequence"/>
</dbReference>
<dbReference type="InterPro" id="IPR021847">
    <property type="entry name" value="DUF3443"/>
</dbReference>
<proteinExistence type="predicted"/>
<protein>
    <recommendedName>
        <fullName evidence="6">DUF3443 domain-containing protein</fullName>
    </recommendedName>
</protein>
<sequence>MRTMHSAVKLKDWMRAVVAVMLVSVLAACGGGGGSSSSNNSSTTLNGGSLPASPTQQPIAAGAANTAVITVGQGLSGVVNIPTVSVTICQPGSTANCQTINNIQVDTGSFGLRVVASALNPTMAQVLQPIQLNGGQLAECATFADGYTWGTVRSASVGIGGETATNIPIQVIGDKPQSTVPATGCSGTAQNTASQLGANGILGIGTAPTDCGATCSDPATAGTYSNYFGCPGTVNCTRTAVPTAQQVTNPVSKFTGDNNGVIVQMPPLPDTGAPSATGTLVFGINTQSNNTLTGVQTYTTDAFGDMNDSVFNGTTVQAFLDSGSNAYFFADNSIAQCGGNLGSFYCPPSAQTRSVTLVGLNKATTSASIGILTAQTLFGGGSNFAFNDLAGQIGGNSSFDLGLPFFYGRHIYYGIDQTQNGANPGGQAPFVAF</sequence>
<dbReference type="EMBL" id="LXKA01000110">
    <property type="protein sequence ID" value="OAJ64256.1"/>
    <property type="molecule type" value="Genomic_DNA"/>
</dbReference>
<dbReference type="STRING" id="1462993.A6V36_02610"/>
<evidence type="ECO:0000313" key="2">
    <source>
        <dbReference type="EMBL" id="OAJ60698.1"/>
    </source>
</evidence>
<gene>
    <name evidence="2" type="ORF">A6V36_02610</name>
    <name evidence="3" type="ORF">A6V37_01810</name>
</gene>
<evidence type="ECO:0000313" key="4">
    <source>
        <dbReference type="Proteomes" id="UP000077961"/>
    </source>
</evidence>
<accession>A0A1A9NCA8</accession>
<evidence type="ECO:0008006" key="6">
    <source>
        <dbReference type="Google" id="ProtNLM"/>
    </source>
</evidence>
<feature type="compositionally biased region" description="Low complexity" evidence="1">
    <location>
        <begin position="36"/>
        <end position="50"/>
    </location>
</feature>
<reference evidence="4 5" key="1">
    <citation type="submission" date="2016-04" db="EMBL/GenBank/DDBJ databases">
        <title>Reclassification of Paraburkholderia panaciterrae (Farh et al. 2015) Dobritsa &amp; Samadpour 2016 as a later homotypic synonym of Paraburkholderia ginsengiterrae (Farh et al. 2015) Dobritsa &amp; Samadpour 2016.</title>
        <authorList>
            <person name="Dobritsa A.P."/>
            <person name="Kutumbaka K."/>
            <person name="Samadpour M."/>
        </authorList>
    </citation>
    <scope>NUCLEOTIDE SEQUENCE [LARGE SCALE GENOMIC DNA]</scope>
    <source>
        <strain evidence="3 5">DCY85</strain>
        <strain evidence="2 4">DCY85-1</strain>
    </source>
</reference>
<comment type="caution">
    <text evidence="3">The sequence shown here is derived from an EMBL/GenBank/DDBJ whole genome shotgun (WGS) entry which is preliminary data.</text>
</comment>
<keyword evidence="4" id="KW-1185">Reference proteome</keyword>
<dbReference type="PROSITE" id="PS51257">
    <property type="entry name" value="PROKAR_LIPOPROTEIN"/>
    <property type="match status" value="1"/>
</dbReference>
<evidence type="ECO:0000313" key="5">
    <source>
        <dbReference type="Proteomes" id="UP000078116"/>
    </source>
</evidence>
<dbReference type="Proteomes" id="UP000077961">
    <property type="component" value="Unassembled WGS sequence"/>
</dbReference>
<dbReference type="Pfam" id="PF11925">
    <property type="entry name" value="DUF3443"/>
    <property type="match status" value="1"/>
</dbReference>
<dbReference type="AlphaFoldDB" id="A0A1A9NCA8"/>
<dbReference type="EMBL" id="LXJZ01000101">
    <property type="protein sequence ID" value="OAJ60698.1"/>
    <property type="molecule type" value="Genomic_DNA"/>
</dbReference>
<organism evidence="3 5">
    <name type="scientific">Paraburkholderia ginsengiterrae</name>
    <dbReference type="NCBI Taxonomy" id="1462993"/>
    <lineage>
        <taxon>Bacteria</taxon>
        <taxon>Pseudomonadati</taxon>
        <taxon>Pseudomonadota</taxon>
        <taxon>Betaproteobacteria</taxon>
        <taxon>Burkholderiales</taxon>
        <taxon>Burkholderiaceae</taxon>
        <taxon>Paraburkholderia</taxon>
    </lineage>
</organism>
<evidence type="ECO:0000256" key="1">
    <source>
        <dbReference type="SAM" id="MobiDB-lite"/>
    </source>
</evidence>
<dbReference type="RefSeq" id="WP_064267077.1">
    <property type="nucleotide sequence ID" value="NZ_LXJZ01000101.1"/>
</dbReference>